<dbReference type="EMBL" id="JAHKNI010000018">
    <property type="protein sequence ID" value="MBU3067097.1"/>
    <property type="molecule type" value="Genomic_DNA"/>
</dbReference>
<dbReference type="Pfam" id="PF18007">
    <property type="entry name" value="Rv3651-like_N"/>
    <property type="match status" value="1"/>
</dbReference>
<evidence type="ECO:0000259" key="2">
    <source>
        <dbReference type="Pfam" id="PF21043"/>
    </source>
</evidence>
<keyword evidence="4" id="KW-1185">Reference proteome</keyword>
<reference evidence="3 4" key="1">
    <citation type="submission" date="2021-06" db="EMBL/GenBank/DDBJ databases">
        <title>Actinomycetes sequencing.</title>
        <authorList>
            <person name="Shan Q."/>
        </authorList>
    </citation>
    <scope>NUCLEOTIDE SEQUENCE [LARGE SCALE GENOMIC DNA]</scope>
    <source>
        <strain evidence="3 4">NEAU-G5</strain>
    </source>
</reference>
<comment type="caution">
    <text evidence="3">The sequence shown here is derived from an EMBL/GenBank/DDBJ whole genome shotgun (WGS) entry which is preliminary data.</text>
</comment>
<dbReference type="RefSeq" id="WP_215923180.1">
    <property type="nucleotide sequence ID" value="NZ_JAHKNI010000018.1"/>
</dbReference>
<evidence type="ECO:0000313" key="4">
    <source>
        <dbReference type="Proteomes" id="UP000733379"/>
    </source>
</evidence>
<organism evidence="3 4">
    <name type="scientific">Nocardia albiluteola</name>
    <dbReference type="NCBI Taxonomy" id="2842303"/>
    <lineage>
        <taxon>Bacteria</taxon>
        <taxon>Bacillati</taxon>
        <taxon>Actinomycetota</taxon>
        <taxon>Actinomycetes</taxon>
        <taxon>Mycobacteriales</taxon>
        <taxon>Nocardiaceae</taxon>
        <taxon>Nocardia</taxon>
    </lineage>
</organism>
<sequence length="326" mass="35696">MDLGDWLLIETLGPPECWSVLAVGTSPRRWKSLARTVPGQVMPLVAAARAAGEPIERILPKSRHTWSQQPACAIPVVGPDDYVHAVHLRVGEGSSTPAPVGPYRFTNDDRRLEVVSTGLGPDFDRDRSTWMGAESFEYVERFDGALDWVTTIAKNEPGSRWMGELTVRSNGGLRTLLTAARNAHDDLQLWRGLLIDVTESVPPQGKSFEAATVDTLVEANPGLYLAVVDIEQVRVLRWISGPIPGLRWSGDTQERSMPHPDDLDRIRTAHNDILAGKPVQALPAVRLAADDGGWLVVDVEVTPLPHGPQDGAPPRFALVRFQLDKG</sequence>
<dbReference type="InterPro" id="IPR041458">
    <property type="entry name" value="Rv3651-like_N"/>
</dbReference>
<accession>A0ABS6B9W8</accession>
<dbReference type="InterPro" id="IPR048578">
    <property type="entry name" value="Rv3651-like_C"/>
</dbReference>
<dbReference type="Pfam" id="PF21043">
    <property type="entry name" value="Rv3651-like_C"/>
    <property type="match status" value="1"/>
</dbReference>
<gene>
    <name evidence="3" type="ORF">KO481_36950</name>
</gene>
<evidence type="ECO:0000313" key="3">
    <source>
        <dbReference type="EMBL" id="MBU3067097.1"/>
    </source>
</evidence>
<proteinExistence type="predicted"/>
<feature type="domain" description="Rv3651-like C-terminal" evidence="2">
    <location>
        <begin position="219"/>
        <end position="302"/>
    </location>
</feature>
<dbReference type="Proteomes" id="UP000733379">
    <property type="component" value="Unassembled WGS sequence"/>
</dbReference>
<evidence type="ECO:0000259" key="1">
    <source>
        <dbReference type="Pfam" id="PF18007"/>
    </source>
</evidence>
<feature type="domain" description="Rv3651-like N-terminal" evidence="1">
    <location>
        <begin position="5"/>
        <end position="97"/>
    </location>
</feature>
<name>A0ABS6B9W8_9NOCA</name>
<protein>
    <submittedName>
        <fullName evidence="3">DUF5593 domain-containing protein</fullName>
    </submittedName>
</protein>